<feature type="region of interest" description="Disordered" evidence="2">
    <location>
        <begin position="1128"/>
        <end position="1157"/>
    </location>
</feature>
<keyword evidence="1" id="KW-0853">WD repeat</keyword>
<feature type="compositionally biased region" description="Low complexity" evidence="2">
    <location>
        <begin position="1371"/>
        <end position="1387"/>
    </location>
</feature>
<dbReference type="SUPFAM" id="SSF50978">
    <property type="entry name" value="WD40 repeat-like"/>
    <property type="match status" value="1"/>
</dbReference>
<feature type="region of interest" description="Disordered" evidence="2">
    <location>
        <begin position="1402"/>
        <end position="1422"/>
    </location>
</feature>
<dbReference type="InterPro" id="IPR036322">
    <property type="entry name" value="WD40_repeat_dom_sf"/>
</dbReference>
<dbReference type="SMART" id="SM00320">
    <property type="entry name" value="WD40"/>
    <property type="match status" value="11"/>
</dbReference>
<feature type="compositionally biased region" description="Low complexity" evidence="2">
    <location>
        <begin position="954"/>
        <end position="992"/>
    </location>
</feature>
<dbReference type="Proteomes" id="UP000650833">
    <property type="component" value="Unassembled WGS sequence"/>
</dbReference>
<dbReference type="PANTHER" id="PTHR45589:SF1">
    <property type="entry name" value="WD REPEAT DOMAIN 62, ISOFORM G"/>
    <property type="match status" value="1"/>
</dbReference>
<feature type="compositionally biased region" description="Low complexity" evidence="2">
    <location>
        <begin position="1335"/>
        <end position="1346"/>
    </location>
</feature>
<feature type="compositionally biased region" description="Acidic residues" evidence="2">
    <location>
        <begin position="1184"/>
        <end position="1193"/>
    </location>
</feature>
<feature type="compositionally biased region" description="Low complexity" evidence="2">
    <location>
        <begin position="1542"/>
        <end position="1555"/>
    </location>
</feature>
<evidence type="ECO:0000256" key="1">
    <source>
        <dbReference type="PROSITE-ProRule" id="PRU00221"/>
    </source>
</evidence>
<feature type="region of interest" description="Disordered" evidence="2">
    <location>
        <begin position="1532"/>
        <end position="1555"/>
    </location>
</feature>
<dbReference type="Gene3D" id="2.130.10.10">
    <property type="entry name" value="YVTN repeat-like/Quinoprotein amine dehydrogenase"/>
    <property type="match status" value="3"/>
</dbReference>
<feature type="compositionally biased region" description="Basic and acidic residues" evidence="2">
    <location>
        <begin position="1039"/>
        <end position="1050"/>
    </location>
</feature>
<protein>
    <recommendedName>
        <fullName evidence="3">MABP1/WDR62 second WD40 domain-containing protein</fullName>
    </recommendedName>
</protein>
<feature type="compositionally biased region" description="Polar residues" evidence="2">
    <location>
        <begin position="1055"/>
        <end position="1071"/>
    </location>
</feature>
<dbReference type="Pfam" id="PF24782">
    <property type="entry name" value="WD40_MABP1-WDR62_2nd"/>
    <property type="match status" value="1"/>
</dbReference>
<feature type="compositionally biased region" description="Polar residues" evidence="2">
    <location>
        <begin position="1023"/>
        <end position="1038"/>
    </location>
</feature>
<dbReference type="EMBL" id="JAEPRC010000060">
    <property type="protein sequence ID" value="KAG2211781.1"/>
    <property type="molecule type" value="Genomic_DNA"/>
</dbReference>
<sequence length="1582" mass="175600">MDEQFPVNSGNVPPPSQSTNVLSHQLNTNNYNNFQFNTNGTRRKPKEALRSTSKLKLERILGLTSTSSNILATANDLIAYAAGAVVVIYNHKRNKQVAFLYPPAVIQSTTANNVNNLNNLNTNQPSSLPSITPLGGGNNINNEILSTSQNIPTDEKKSTPASNRAKPISCLAFSPDGNYLAAGEMGHQPRIFIWSVKERKLLREFRSHKFGVLSLTFSPNMRYLVSVGFQHDGYLYVWDWKKGTKLAGNKVTSRVNAVSFSKDGSYFVTAGLRHVKFWYLDARGRIPKRGNLSSRETQVLDGRSGILGVLRDANFINVACDRSSNTGYTYFITDTGILCIFKEGRVIDKWVDLQVKSSYSIAVSSSYVICTCSEGVIRLFEPITLKYAGILPKPHPLGTDISLVTSPDMVRPAAESTRYPDAVAMVYDEKAQRVISVYSDRSLYVWDIRDLTKIGKYRSFIFHSDCVWGVEPCPTVEREDNAIPLNSFATFSGDGTIRIWNLDNPIHSSSSSPLLPQQLNRAIMSPSSSTAVGAHRRNIYSRELVKMIYADPDAAEFSKVKGDIEFTEDQCPDFGIRSLKMSTDGQMMASGDRNGNLRVHDMNSWEMLAYQEAHDSEILSIDLTTSRNKDAPSLIATASRDRLLHIFDIKSNFQLVQSLDDHSSSITAVKFSEDSNRLISCGADKGIIFRNRTNPVTPFHDASPRPYSTYHNYSGRSTVFDMALDVNGRYIATVTGERKLYVLSVESGKPFRICKPETSDEIGKASENSGGSLINIDLDPFSGTYAVTSGSDRCVRLFDLTNSTCIEKVCAHSELITAVKFIRTNTEEDGLRVVSTCSDGTIFVWKVSQEIIAKMSARASERDLKMRQQQKVSSEEDGLSSLDEKRDMLLLQNSNKRIRRVSTATAIRPTASISQMIRQGERRTFSTMSPAEQKYDDLYKKIANSSGRRNNRENITSANSNTNNNIPNNIVNTSNTNNNMHHQSHQSQNNDNYAPASPTTPQANRIANPTNNRLLFGRKDNRIITSQPTLQDANNGRKSPSDRIGRKLDRLYNGLPTSGNNGRDRTFSQATPPAGLVSYRQQQAPSSPSNNVGRVNPVLRRAMSRDALKKEQELRKSPTPFNIALNKQTQERETPDSPVINRRSSQPAFLNNTTNRRLSDNNVTIKIDTRETFENETCKTLTEDGSDNEADVDDVNRDQDDNDEEDEEDYDDEEEEEIIFTPEQDKTSKPFEVSLHHSPSIDDVGEEEDGRSTPVSDNEAHIKADDEEDGSSEDNVDDAINRDIIAREPPRVSTSLSRTTSSANISRHRSALFDTAGRTSSDPILPSSPPEDQDNNTSMNTTVTSNTAFKEIQKKLEKAAKRQSITARFLSSLTKSDGSPTSSSSRPSLDHIMSSFQELSSAKTETKAFNPPSTSPTQPTKIDIESSIPNEKLTIDVAPPINFVEKKELLVENMSVKDISVKKTSETTIITQQEDDSSLENALADLDGVSILLDSVLEVYVSKLKLANSNDKAISTIEDKLSHVADKISKTLQKETPIPPSATDTNDNNKATTTTTTLPETINLLEKYSALLLNMVESKLNK</sequence>
<reference evidence="4" key="1">
    <citation type="submission" date="2020-12" db="EMBL/GenBank/DDBJ databases">
        <title>Metabolic potential, ecology and presence of endohyphal bacteria is reflected in genomic diversity of Mucoromycotina.</title>
        <authorList>
            <person name="Muszewska A."/>
            <person name="Okrasinska A."/>
            <person name="Steczkiewicz K."/>
            <person name="Drgas O."/>
            <person name="Orlowska M."/>
            <person name="Perlinska-Lenart U."/>
            <person name="Aleksandrzak-Piekarczyk T."/>
            <person name="Szatraj K."/>
            <person name="Zielenkiewicz U."/>
            <person name="Pilsyk S."/>
            <person name="Malc E."/>
            <person name="Mieczkowski P."/>
            <person name="Kruszewska J.S."/>
            <person name="Biernat P."/>
            <person name="Pawlowska J."/>
        </authorList>
    </citation>
    <scope>NUCLEOTIDE SEQUENCE</scope>
    <source>
        <strain evidence="4">CBS 226.32</strain>
    </source>
</reference>
<dbReference type="PANTHER" id="PTHR45589">
    <property type="entry name" value="WD REPEAT DOMAIN 62, ISOFORM G"/>
    <property type="match status" value="1"/>
</dbReference>
<keyword evidence="5" id="KW-1185">Reference proteome</keyword>
<comment type="caution">
    <text evidence="4">The sequence shown here is derived from an EMBL/GenBank/DDBJ whole genome shotgun (WGS) entry which is preliminary data.</text>
</comment>
<feature type="compositionally biased region" description="Polar residues" evidence="2">
    <location>
        <begin position="1142"/>
        <end position="1157"/>
    </location>
</feature>
<accession>A0A8H7RII7</accession>
<feature type="compositionally biased region" description="Acidic residues" evidence="2">
    <location>
        <begin position="1200"/>
        <end position="1218"/>
    </location>
</feature>
<feature type="region of interest" description="Disordered" evidence="2">
    <location>
        <begin position="1369"/>
        <end position="1389"/>
    </location>
</feature>
<feature type="domain" description="MABP1/WDR62 second WD40" evidence="3">
    <location>
        <begin position="467"/>
        <end position="847"/>
    </location>
</feature>
<proteinExistence type="predicted"/>
<dbReference type="InterPro" id="IPR056162">
    <property type="entry name" value="WD40_MABP1-WDR62_2nd"/>
</dbReference>
<feature type="compositionally biased region" description="Acidic residues" evidence="2">
    <location>
        <begin position="1265"/>
        <end position="1277"/>
    </location>
</feature>
<evidence type="ECO:0000313" key="5">
    <source>
        <dbReference type="Proteomes" id="UP000650833"/>
    </source>
</evidence>
<feature type="region of interest" description="Disordered" evidence="2">
    <location>
        <begin position="944"/>
        <end position="1071"/>
    </location>
</feature>
<gene>
    <name evidence="4" type="ORF">INT46_007965</name>
</gene>
<dbReference type="OrthoDB" id="6252103at2759"/>
<feature type="repeat" description="WD" evidence="1">
    <location>
        <begin position="659"/>
        <end position="687"/>
    </location>
</feature>
<dbReference type="Pfam" id="PF00400">
    <property type="entry name" value="WD40"/>
    <property type="match status" value="3"/>
</dbReference>
<feature type="compositionally biased region" description="Polar residues" evidence="2">
    <location>
        <begin position="997"/>
        <end position="1013"/>
    </location>
</feature>
<feature type="compositionally biased region" description="Polar residues" evidence="2">
    <location>
        <begin position="1411"/>
        <end position="1420"/>
    </location>
</feature>
<name>A0A8H7RII7_9FUNG</name>
<feature type="compositionally biased region" description="Basic and acidic residues" evidence="2">
    <location>
        <begin position="1279"/>
        <end position="1290"/>
    </location>
</feature>
<dbReference type="InterPro" id="IPR052779">
    <property type="entry name" value="WDR62"/>
</dbReference>
<organism evidence="4 5">
    <name type="scientific">Mucor plumbeus</name>
    <dbReference type="NCBI Taxonomy" id="97098"/>
    <lineage>
        <taxon>Eukaryota</taxon>
        <taxon>Fungi</taxon>
        <taxon>Fungi incertae sedis</taxon>
        <taxon>Mucoromycota</taxon>
        <taxon>Mucoromycotina</taxon>
        <taxon>Mucoromycetes</taxon>
        <taxon>Mucorales</taxon>
        <taxon>Mucorineae</taxon>
        <taxon>Mucoraceae</taxon>
        <taxon>Mucor</taxon>
    </lineage>
</organism>
<dbReference type="InterPro" id="IPR015943">
    <property type="entry name" value="WD40/YVTN_repeat-like_dom_sf"/>
</dbReference>
<evidence type="ECO:0000259" key="3">
    <source>
        <dbReference type="Pfam" id="PF24782"/>
    </source>
</evidence>
<feature type="region of interest" description="Disordered" evidence="2">
    <location>
        <begin position="1176"/>
        <end position="1346"/>
    </location>
</feature>
<dbReference type="InterPro" id="IPR001680">
    <property type="entry name" value="WD40_rpt"/>
</dbReference>
<feature type="compositionally biased region" description="Low complexity" evidence="2">
    <location>
        <begin position="1293"/>
        <end position="1302"/>
    </location>
</feature>
<evidence type="ECO:0000256" key="2">
    <source>
        <dbReference type="SAM" id="MobiDB-lite"/>
    </source>
</evidence>
<evidence type="ECO:0000313" key="4">
    <source>
        <dbReference type="EMBL" id="KAG2211781.1"/>
    </source>
</evidence>
<dbReference type="PROSITE" id="PS50082">
    <property type="entry name" value="WD_REPEATS_2"/>
    <property type="match status" value="1"/>
</dbReference>